<proteinExistence type="predicted"/>
<feature type="chain" id="PRO_5016631500" evidence="2">
    <location>
        <begin position="23"/>
        <end position="691"/>
    </location>
</feature>
<evidence type="ECO:0000313" key="3">
    <source>
        <dbReference type="EMBL" id="SUB33664.1"/>
    </source>
</evidence>
<organism evidence="3 4">
    <name type="scientific">[Pasteurella] mairii</name>
    <dbReference type="NCBI Taxonomy" id="757"/>
    <lineage>
        <taxon>Bacteria</taxon>
        <taxon>Pseudomonadati</taxon>
        <taxon>Pseudomonadota</taxon>
        <taxon>Gammaproteobacteria</taxon>
        <taxon>Pasteurellales</taxon>
        <taxon>Pasteurellaceae</taxon>
    </lineage>
</organism>
<accession>A0A379B4Z3</accession>
<dbReference type="Proteomes" id="UP000254280">
    <property type="component" value="Unassembled WGS sequence"/>
</dbReference>
<keyword evidence="3" id="KW-0812">Transmembrane</keyword>
<dbReference type="AlphaFoldDB" id="A0A379B4Z3"/>
<feature type="region of interest" description="Disordered" evidence="1">
    <location>
        <begin position="666"/>
        <end position="691"/>
    </location>
</feature>
<dbReference type="EMBL" id="UGSS01000002">
    <property type="protein sequence ID" value="SUB33664.1"/>
    <property type="molecule type" value="Genomic_DNA"/>
</dbReference>
<protein>
    <submittedName>
        <fullName evidence="3">Putative transmembrane protein</fullName>
    </submittedName>
</protein>
<feature type="signal peptide" evidence="2">
    <location>
        <begin position="1"/>
        <end position="22"/>
    </location>
</feature>
<evidence type="ECO:0000313" key="4">
    <source>
        <dbReference type="Proteomes" id="UP000254280"/>
    </source>
</evidence>
<evidence type="ECO:0000256" key="1">
    <source>
        <dbReference type="SAM" id="MobiDB-lite"/>
    </source>
</evidence>
<dbReference type="OrthoDB" id="5667198at2"/>
<name>A0A379B4Z3_9PAST</name>
<keyword evidence="3" id="KW-0472">Membrane</keyword>
<evidence type="ECO:0000256" key="2">
    <source>
        <dbReference type="SAM" id="SignalP"/>
    </source>
</evidence>
<keyword evidence="4" id="KW-1185">Reference proteome</keyword>
<gene>
    <name evidence="3" type="ORF">NCTC10699_01291</name>
</gene>
<keyword evidence="2" id="KW-0732">Signal</keyword>
<reference evidence="3 4" key="1">
    <citation type="submission" date="2018-06" db="EMBL/GenBank/DDBJ databases">
        <authorList>
            <consortium name="Pathogen Informatics"/>
            <person name="Doyle S."/>
        </authorList>
    </citation>
    <scope>NUCLEOTIDE SEQUENCE [LARGE SCALE GENOMIC DNA]</scope>
    <source>
        <strain evidence="3 4">NCTC10699</strain>
    </source>
</reference>
<sequence length="691" mass="78462">MSKKTKITFTLSAIALALAVGAQFYTNYKIDQELQKFPYSLRDQLTLNVTQIKSNFFSRELMLSISDATSHKTNIIHTNLTALPFAITAESELPPELIKDLNKKWQVTIDKSVINSKFSVIGDYLQSDIVTQFRDLTNKPQELEVNLNFASKTKFMEIKSRLSGFYYDTNSNIKDLNAKLTLIPIGQNQYDLSDLDIKLSNADIYLLNGDNTHIELEKINYQLNKSVSADTYDLNTKLNTEKLSLSNKNNPQDKMQFNGLQLALAQIGVPNHLLFSNIWETVNKDKIDYQKAFQLLLDLIYNSKKLKFNIATQTATLPDGQEKLNLNNVSIATKANFENPQNAEMELDVTADNITQQNGEKADPISISGLEFSNELTQIDISKRVDLTKYVLNSMLKFSQEEKSHAKLIDLLHNISQHFQEKTQSKLKINSFVYPHVFNIEGLDLNYIEEPTNEQEYSVNISGNLDKLIDKEQAYQLNNIKVEFPFKLTQANYLIPFYFCENSLFSFACSTNLSNEDYNKLRLDIFKYVTLQTENMTLNFNMDTYPNTRGEDVSINGNLTLPALNSARSQSIHNETDALDERINAMTATLNLTFPATLVEINDKNAKQKTASPFWQELVLTIKPNGINGADNPLFLLGEGNYSFKYEQQPEQQILINGKPLSQILDASPDETPQEMLDAPENVPAVPELKQ</sequence>